<feature type="transmembrane region" description="Helical" evidence="6">
    <location>
        <begin position="184"/>
        <end position="205"/>
    </location>
</feature>
<evidence type="ECO:0000256" key="6">
    <source>
        <dbReference type="SAM" id="Phobius"/>
    </source>
</evidence>
<dbReference type="SUPFAM" id="SSF103473">
    <property type="entry name" value="MFS general substrate transporter"/>
    <property type="match status" value="1"/>
</dbReference>
<reference evidence="7 8" key="1">
    <citation type="journal article" date="2018" name="Front. Microbiol.">
        <title>Genome-Wide Analysis of Corynespora cassiicola Leaf Fall Disease Putative Effectors.</title>
        <authorList>
            <person name="Lopez D."/>
            <person name="Ribeiro S."/>
            <person name="Label P."/>
            <person name="Fumanal B."/>
            <person name="Venisse J.S."/>
            <person name="Kohler A."/>
            <person name="de Oliveira R.R."/>
            <person name="Labutti K."/>
            <person name="Lipzen A."/>
            <person name="Lail K."/>
            <person name="Bauer D."/>
            <person name="Ohm R.A."/>
            <person name="Barry K.W."/>
            <person name="Spatafora J."/>
            <person name="Grigoriev I.V."/>
            <person name="Martin F.M."/>
            <person name="Pujade-Renaud V."/>
        </authorList>
    </citation>
    <scope>NUCLEOTIDE SEQUENCE [LARGE SCALE GENOMIC DNA]</scope>
    <source>
        <strain evidence="7 8">Philippines</strain>
    </source>
</reference>
<name>A0A2T2P794_CORCC</name>
<dbReference type="AlphaFoldDB" id="A0A2T2P794"/>
<dbReference type="GO" id="GO:0022857">
    <property type="term" value="F:transmembrane transporter activity"/>
    <property type="evidence" value="ECO:0007669"/>
    <property type="project" value="InterPro"/>
</dbReference>
<dbReference type="Gene3D" id="1.20.1250.20">
    <property type="entry name" value="MFS general substrate transporter like domains"/>
    <property type="match status" value="2"/>
</dbReference>
<proteinExistence type="predicted"/>
<sequence>MALKENTNNTIHIEDSVDLKPDIEEIGELAQQRDAAFQSLEKRIVRKYDIWVLPLVWVLFILSYLDRGNVGNAKTAGAQTDLGLSSKQAPLTQYKWSWVLLSFYITYTVLEWLVLCWKVFPAHIYVAGLCIGWGLAATLTGIVQNLAGLIACRVVLAIFEAGFGAGVPYYLSLAYKRRELGFRLSILLGSSPVANCVAGAMAYGITQINSNLTPWRLIFIIEGAPTIAMAPIVFFLLMDHPSTAKFFNEEERTFAVERMETRDTTKKSKLSKEQLLAGLTDYKNYCHACLHFCCNYSFAGLSNFLPTIVHNMGYNSIDAQGLTAPPYLGAFITSILVAWLSDKYGSRGWLLSFSASTSNGVRYLGVWLASCGVFPALAINMTWMLNNNAGDTKKGVGMSILAIVGQSSSFVASVVFPNEDAPYFVRGCAIGCGLTGIMVPIGIILHFVYKAENSRREKEALEGHSHGPIDVSALGDKHKDFRLMT</sequence>
<dbReference type="PANTHER" id="PTHR43791">
    <property type="entry name" value="PERMEASE-RELATED"/>
    <property type="match status" value="1"/>
</dbReference>
<feature type="transmembrane region" description="Helical" evidence="6">
    <location>
        <begin position="48"/>
        <end position="65"/>
    </location>
</feature>
<dbReference type="InterPro" id="IPR011701">
    <property type="entry name" value="MFS"/>
</dbReference>
<dbReference type="Proteomes" id="UP000240883">
    <property type="component" value="Unassembled WGS sequence"/>
</dbReference>
<evidence type="ECO:0000256" key="5">
    <source>
        <dbReference type="ARBA" id="ARBA00023136"/>
    </source>
</evidence>
<dbReference type="PANTHER" id="PTHR43791:SF75">
    <property type="entry name" value="TRANSPORTER, PUTATIVE (AFU_ORTHOLOGUE AFUA_2G00110)-RELATED"/>
    <property type="match status" value="1"/>
</dbReference>
<feature type="transmembrane region" description="Helical" evidence="6">
    <location>
        <begin position="322"/>
        <end position="341"/>
    </location>
</feature>
<dbReference type="Pfam" id="PF07690">
    <property type="entry name" value="MFS_1"/>
    <property type="match status" value="1"/>
</dbReference>
<feature type="transmembrane region" description="Helical" evidence="6">
    <location>
        <begin position="148"/>
        <end position="172"/>
    </location>
</feature>
<keyword evidence="2" id="KW-0813">Transport</keyword>
<keyword evidence="4 6" id="KW-1133">Transmembrane helix</keyword>
<keyword evidence="3 6" id="KW-0812">Transmembrane</keyword>
<keyword evidence="8" id="KW-1185">Reference proteome</keyword>
<protein>
    <submittedName>
        <fullName evidence="7">MFS transporter</fullName>
    </submittedName>
</protein>
<feature type="transmembrane region" description="Helical" evidence="6">
    <location>
        <begin position="395"/>
        <end position="417"/>
    </location>
</feature>
<dbReference type="FunFam" id="1.20.1250.20:FF:000018">
    <property type="entry name" value="MFS transporter permease"/>
    <property type="match status" value="1"/>
</dbReference>
<evidence type="ECO:0000256" key="1">
    <source>
        <dbReference type="ARBA" id="ARBA00004141"/>
    </source>
</evidence>
<dbReference type="EMBL" id="KZ678129">
    <property type="protein sequence ID" value="PSN73396.1"/>
    <property type="molecule type" value="Genomic_DNA"/>
</dbReference>
<feature type="transmembrane region" description="Helical" evidence="6">
    <location>
        <begin position="361"/>
        <end position="383"/>
    </location>
</feature>
<feature type="transmembrane region" description="Helical" evidence="6">
    <location>
        <begin position="217"/>
        <end position="237"/>
    </location>
</feature>
<dbReference type="GO" id="GO:0016020">
    <property type="term" value="C:membrane"/>
    <property type="evidence" value="ECO:0007669"/>
    <property type="project" value="UniProtKB-SubCell"/>
</dbReference>
<evidence type="ECO:0000313" key="8">
    <source>
        <dbReference type="Proteomes" id="UP000240883"/>
    </source>
</evidence>
<evidence type="ECO:0000256" key="2">
    <source>
        <dbReference type="ARBA" id="ARBA00022448"/>
    </source>
</evidence>
<gene>
    <name evidence="7" type="ORF">BS50DRAFT_582936</name>
</gene>
<dbReference type="OrthoDB" id="2985014at2759"/>
<evidence type="ECO:0000313" key="7">
    <source>
        <dbReference type="EMBL" id="PSN73396.1"/>
    </source>
</evidence>
<organism evidence="7 8">
    <name type="scientific">Corynespora cassiicola Philippines</name>
    <dbReference type="NCBI Taxonomy" id="1448308"/>
    <lineage>
        <taxon>Eukaryota</taxon>
        <taxon>Fungi</taxon>
        <taxon>Dikarya</taxon>
        <taxon>Ascomycota</taxon>
        <taxon>Pezizomycotina</taxon>
        <taxon>Dothideomycetes</taxon>
        <taxon>Pleosporomycetidae</taxon>
        <taxon>Pleosporales</taxon>
        <taxon>Corynesporascaceae</taxon>
        <taxon>Corynespora</taxon>
    </lineage>
</organism>
<keyword evidence="5 6" id="KW-0472">Membrane</keyword>
<feature type="transmembrane region" description="Helical" evidence="6">
    <location>
        <begin position="96"/>
        <end position="117"/>
    </location>
</feature>
<comment type="subcellular location">
    <subcellularLocation>
        <location evidence="1">Membrane</location>
        <topology evidence="1">Multi-pass membrane protein</topology>
    </subcellularLocation>
</comment>
<dbReference type="InterPro" id="IPR036259">
    <property type="entry name" value="MFS_trans_sf"/>
</dbReference>
<dbReference type="FunFam" id="1.20.1250.20:FF:000013">
    <property type="entry name" value="MFS general substrate transporter"/>
    <property type="match status" value="1"/>
</dbReference>
<evidence type="ECO:0000256" key="3">
    <source>
        <dbReference type="ARBA" id="ARBA00022692"/>
    </source>
</evidence>
<evidence type="ECO:0000256" key="4">
    <source>
        <dbReference type="ARBA" id="ARBA00022989"/>
    </source>
</evidence>
<accession>A0A2T2P794</accession>
<feature type="transmembrane region" description="Helical" evidence="6">
    <location>
        <begin position="124"/>
        <end position="142"/>
    </location>
</feature>
<feature type="transmembrane region" description="Helical" evidence="6">
    <location>
        <begin position="423"/>
        <end position="449"/>
    </location>
</feature>